<dbReference type="SUPFAM" id="SSF53955">
    <property type="entry name" value="Lysozyme-like"/>
    <property type="match status" value="1"/>
</dbReference>
<keyword evidence="4" id="KW-1185">Reference proteome</keyword>
<comment type="caution">
    <text evidence="3">The sequence shown here is derived from an EMBL/GenBank/DDBJ whole genome shotgun (WGS) entry which is preliminary data.</text>
</comment>
<organism evidence="3 4">
    <name type="scientific">Microbacter margulisiae</name>
    <dbReference type="NCBI Taxonomy" id="1350067"/>
    <lineage>
        <taxon>Bacteria</taxon>
        <taxon>Pseudomonadati</taxon>
        <taxon>Bacteroidota</taxon>
        <taxon>Bacteroidia</taxon>
        <taxon>Bacteroidales</taxon>
        <taxon>Porphyromonadaceae</taxon>
        <taxon>Microbacter</taxon>
    </lineage>
</organism>
<evidence type="ECO:0000259" key="1">
    <source>
        <dbReference type="Pfam" id="PF05838"/>
    </source>
</evidence>
<dbReference type="Pfam" id="PF09374">
    <property type="entry name" value="PG_binding_3"/>
    <property type="match status" value="1"/>
</dbReference>
<name>A0A7W5DRQ6_9PORP</name>
<dbReference type="Proteomes" id="UP000544222">
    <property type="component" value="Unassembled WGS sequence"/>
</dbReference>
<proteinExistence type="predicted"/>
<dbReference type="InterPro" id="IPR023346">
    <property type="entry name" value="Lysozyme-like_dom_sf"/>
</dbReference>
<dbReference type="InterPro" id="IPR018537">
    <property type="entry name" value="Peptidoglycan-bd_3"/>
</dbReference>
<feature type="domain" description="TtsA-like Glycoside hydrolase family 108" evidence="1">
    <location>
        <begin position="9"/>
        <end position="104"/>
    </location>
</feature>
<sequence length="175" mass="19598">MALFLPALQKVLDREGRYVNDPDDPGGETYKGIARRINSKWEGWVSVDMAKTRNEFPGNMEKDAGLQQQVEAFYQVNYWDALSGDKIENQLVADSIFDFAVNAGLKTSASLAQMVVESNADGVIGPESLGKINAFDPDHFLASFALAKIARYITIVRKRPESRKYLYGWVCRALE</sequence>
<protein>
    <submittedName>
        <fullName evidence="3">Lysozyme family protein</fullName>
    </submittedName>
</protein>
<feature type="domain" description="Peptidoglycan binding" evidence="2">
    <location>
        <begin position="111"/>
        <end position="173"/>
    </location>
</feature>
<dbReference type="InterPro" id="IPR008565">
    <property type="entry name" value="TtsA-like_GH18_dom"/>
</dbReference>
<evidence type="ECO:0000259" key="2">
    <source>
        <dbReference type="Pfam" id="PF09374"/>
    </source>
</evidence>
<evidence type="ECO:0000313" key="4">
    <source>
        <dbReference type="Proteomes" id="UP000544222"/>
    </source>
</evidence>
<evidence type="ECO:0000313" key="3">
    <source>
        <dbReference type="EMBL" id="MBB3187840.1"/>
    </source>
</evidence>
<dbReference type="Pfam" id="PF05838">
    <property type="entry name" value="Glyco_hydro_108"/>
    <property type="match status" value="1"/>
</dbReference>
<dbReference type="AlphaFoldDB" id="A0A7W5DRQ6"/>
<gene>
    <name evidence="3" type="ORF">FHX64_002038</name>
</gene>
<dbReference type="EMBL" id="JACHYB010000002">
    <property type="protein sequence ID" value="MBB3187840.1"/>
    <property type="molecule type" value="Genomic_DNA"/>
</dbReference>
<dbReference type="Gene3D" id="1.20.141.10">
    <property type="entry name" value="Chitosanase, subunit A, domain 1"/>
    <property type="match status" value="1"/>
</dbReference>
<dbReference type="RefSeq" id="WP_183413659.1">
    <property type="nucleotide sequence ID" value="NZ_JACHYB010000002.1"/>
</dbReference>
<accession>A0A7W5DRQ6</accession>
<reference evidence="3 4" key="1">
    <citation type="submission" date="2020-08" db="EMBL/GenBank/DDBJ databases">
        <title>Genomic Encyclopedia of Type Strains, Phase IV (KMG-IV): sequencing the most valuable type-strain genomes for metagenomic binning, comparative biology and taxonomic classification.</title>
        <authorList>
            <person name="Goeker M."/>
        </authorList>
    </citation>
    <scope>NUCLEOTIDE SEQUENCE [LARGE SCALE GENOMIC DNA]</scope>
    <source>
        <strain evidence="3 4">DSM 27471</strain>
    </source>
</reference>